<dbReference type="InterPro" id="IPR022782">
    <property type="entry name" value="AIP3-like_C"/>
</dbReference>
<dbReference type="Pfam" id="PF03915">
    <property type="entry name" value="AIP3"/>
    <property type="match status" value="2"/>
</dbReference>
<feature type="compositionally biased region" description="Low complexity" evidence="2">
    <location>
        <begin position="230"/>
        <end position="258"/>
    </location>
</feature>
<feature type="region of interest" description="Disordered" evidence="2">
    <location>
        <begin position="389"/>
        <end position="539"/>
    </location>
</feature>
<protein>
    <recommendedName>
        <fullName evidence="3">Actin interacting protein 3-like C-terminal domain-containing protein</fullName>
    </recommendedName>
</protein>
<evidence type="ECO:0000256" key="2">
    <source>
        <dbReference type="SAM" id="MobiDB-lite"/>
    </source>
</evidence>
<feature type="region of interest" description="Disordered" evidence="2">
    <location>
        <begin position="948"/>
        <end position="978"/>
    </location>
</feature>
<dbReference type="PANTHER" id="PTHR22741:SF10">
    <property type="entry name" value="COILED-COIL DOMAIN-CONTAINING PROTEIN CG32809"/>
    <property type="match status" value="1"/>
</dbReference>
<dbReference type="PANTHER" id="PTHR22741">
    <property type="entry name" value="P140CAP/SNIP-RELATED"/>
    <property type="match status" value="1"/>
</dbReference>
<sequence length="978" mass="106854">MSLPHRRHRHPEFMFGLQSRRHPLLSPRIYHHYGVTVNPIKGVPRANGSLHPPSAYLDDDPGVMSEVETSSTGFRRGSKPRASLPVVRTPSKTLERPLGMVFLQYRMETKRSLLPNEITSLDTVKALFVRAFPKNLTLQYLDNSDAKIYIHDSSKDMFYELDDLRDIKDRSVLRIMESEFALNGPGMDTMSASNPTSSRESHWDDTSYFSEPEFDGDYSGQHVHRSKNNGSKTLSGFGGSLSSLNPPVGAAGPPAAGTLPPPKPQRMMYSSMNAPANTLAHHVRVPRDPSPNVMGIPAQRSSSGESYLTSPERTRSFTASPYLLPNANYDGDPFYQLPYRSVPPPPHVLPPPPAAALLMDNEARKRVENMERQLASLTGMVAQALNKGPATTSSVATPSSQQFLNIPAGSGHRDAASSSSLTSPRVLSPSPFSTTTPTTAPPTSSVETPPPRPPRTLAPAADDSGRTPRFGRAGKDKSVSFEKSVSFSDDPPDLSLLHTKSHSTKPPDRPAKPAIKSSTLPRNVYSQQDSTASNPSQLSTNLRYLQKKTRTLRQESILLRRMTENQSATVNEMIRDISNRLRSALLSGMHTHTPISQPELERIRILEETSLYRHDMQFLEGEINDLDINVETLRSDVINKRARVNPSDVEEMALQLSKASKTVSELKNRFPPLQDRIKRHLGVEMERIVKEEKFLREEPDRLDTCLRRCKKLTGTLVTLKRLASVQEHRLLPALPSADPHPQPPAPAPPEEPLPPPPSLAPPSVPAATAASAAEKKGPTARGEGRLSGGVHFGGVSDSEGARIVEGRVAMTALPIRGIRRLPSFPSSDSAPSPVRSSGRVLEEQHLTRVPVPRPYVPPPPPRTTSSLGARALPDEIVLDSGGSGSESSSSQHGTIRRRTAPLTVADHRYLPPFDSMAAGYYDLKKAGSESDLRARGPRAPRVVVEACAERSAASSARRRGSAGDELGLKNGTRNSPML</sequence>
<dbReference type="GO" id="GO:0005737">
    <property type="term" value="C:cytoplasm"/>
    <property type="evidence" value="ECO:0007669"/>
    <property type="project" value="TreeGrafter"/>
</dbReference>
<keyword evidence="1" id="KW-0175">Coiled coil</keyword>
<dbReference type="Gene3D" id="1.20.58.1540">
    <property type="entry name" value="Actin interacting protein 3, C-terminal domain"/>
    <property type="match status" value="1"/>
</dbReference>
<feature type="compositionally biased region" description="Pro residues" evidence="2">
    <location>
        <begin position="738"/>
        <end position="764"/>
    </location>
</feature>
<feature type="coiled-coil region" evidence="1">
    <location>
        <begin position="616"/>
        <end position="669"/>
    </location>
</feature>
<feature type="region of interest" description="Disordered" evidence="2">
    <location>
        <begin position="820"/>
        <end position="903"/>
    </location>
</feature>
<evidence type="ECO:0000259" key="3">
    <source>
        <dbReference type="Pfam" id="PF03915"/>
    </source>
</evidence>
<proteinExistence type="predicted"/>
<dbReference type="AlphaFoldDB" id="A0A7R8W2V5"/>
<dbReference type="InterPro" id="IPR051825">
    <property type="entry name" value="SRCIN1"/>
</dbReference>
<evidence type="ECO:0000256" key="1">
    <source>
        <dbReference type="SAM" id="Coils"/>
    </source>
</evidence>
<feature type="compositionally biased region" description="Pro residues" evidence="2">
    <location>
        <begin position="851"/>
        <end position="862"/>
    </location>
</feature>
<feature type="domain" description="Actin interacting protein 3-like C-terminal" evidence="3">
    <location>
        <begin position="523"/>
        <end position="700"/>
    </location>
</feature>
<feature type="domain" description="Actin interacting protein 3-like C-terminal" evidence="3">
    <location>
        <begin position="102"/>
        <end position="177"/>
    </location>
</feature>
<gene>
    <name evidence="4" type="ORF">CTOB1V02_LOCUS1727</name>
</gene>
<feature type="region of interest" description="Disordered" evidence="2">
    <location>
        <begin position="733"/>
        <end position="797"/>
    </location>
</feature>
<feature type="region of interest" description="Disordered" evidence="2">
    <location>
        <begin position="184"/>
        <end position="264"/>
    </location>
</feature>
<dbReference type="EMBL" id="OB660249">
    <property type="protein sequence ID" value="CAD7223747.1"/>
    <property type="molecule type" value="Genomic_DNA"/>
</dbReference>
<dbReference type="OrthoDB" id="6022652at2759"/>
<feature type="compositionally biased region" description="Polar residues" evidence="2">
    <location>
        <begin position="516"/>
        <end position="539"/>
    </location>
</feature>
<reference evidence="4" key="1">
    <citation type="submission" date="2020-11" db="EMBL/GenBank/DDBJ databases">
        <authorList>
            <person name="Tran Van P."/>
        </authorList>
    </citation>
    <scope>NUCLEOTIDE SEQUENCE</scope>
</reference>
<feature type="coiled-coil region" evidence="1">
    <location>
        <begin position="360"/>
        <end position="387"/>
    </location>
</feature>
<name>A0A7R8W2V5_9CRUS</name>
<feature type="compositionally biased region" description="Low complexity" evidence="2">
    <location>
        <begin position="389"/>
        <end position="400"/>
    </location>
</feature>
<feature type="compositionally biased region" description="Low complexity" evidence="2">
    <location>
        <begin position="822"/>
        <end position="837"/>
    </location>
</feature>
<evidence type="ECO:0000313" key="4">
    <source>
        <dbReference type="EMBL" id="CAD7223747.1"/>
    </source>
</evidence>
<accession>A0A7R8W2V5</accession>
<feature type="compositionally biased region" description="Low complexity" evidence="2">
    <location>
        <begin position="417"/>
        <end position="447"/>
    </location>
</feature>
<organism evidence="4">
    <name type="scientific">Cyprideis torosa</name>
    <dbReference type="NCBI Taxonomy" id="163714"/>
    <lineage>
        <taxon>Eukaryota</taxon>
        <taxon>Metazoa</taxon>
        <taxon>Ecdysozoa</taxon>
        <taxon>Arthropoda</taxon>
        <taxon>Crustacea</taxon>
        <taxon>Oligostraca</taxon>
        <taxon>Ostracoda</taxon>
        <taxon>Podocopa</taxon>
        <taxon>Podocopida</taxon>
        <taxon>Cytherocopina</taxon>
        <taxon>Cytheroidea</taxon>
        <taxon>Cytherideidae</taxon>
        <taxon>Cyprideis</taxon>
    </lineage>
</organism>